<comment type="similarity">
    <text evidence="1">Belongs to the 5'-AMP-activated protein kinase gamma subunit family.</text>
</comment>
<dbReference type="GO" id="GO:0006633">
    <property type="term" value="P:fatty acid biosynthetic process"/>
    <property type="evidence" value="ECO:0007669"/>
    <property type="project" value="UniProtKB-KW"/>
</dbReference>
<feature type="domain" description="CBS" evidence="14">
    <location>
        <begin position="132"/>
        <end position="192"/>
    </location>
</feature>
<accession>A0A3Q2QT72</accession>
<keyword evidence="2" id="KW-0444">Lipid biosynthesis</keyword>
<evidence type="ECO:0000256" key="9">
    <source>
        <dbReference type="ARBA" id="ARBA00023160"/>
    </source>
</evidence>
<evidence type="ECO:0000256" key="12">
    <source>
        <dbReference type="PROSITE-ProRule" id="PRU00703"/>
    </source>
</evidence>
<dbReference type="CDD" id="cd04618">
    <property type="entry name" value="CBS_euAMPK_gamma-like_repeat1"/>
    <property type="match status" value="1"/>
</dbReference>
<dbReference type="GO" id="GO:0031588">
    <property type="term" value="C:nucleotide-activated protein kinase complex"/>
    <property type="evidence" value="ECO:0007669"/>
    <property type="project" value="TreeGrafter"/>
</dbReference>
<feature type="domain" description="CBS" evidence="14">
    <location>
        <begin position="213"/>
        <end position="274"/>
    </location>
</feature>
<feature type="compositionally biased region" description="Pro residues" evidence="13">
    <location>
        <begin position="69"/>
        <end position="81"/>
    </location>
</feature>
<evidence type="ECO:0000256" key="5">
    <source>
        <dbReference type="ARBA" id="ARBA00022741"/>
    </source>
</evidence>
<evidence type="ECO:0000256" key="8">
    <source>
        <dbReference type="ARBA" id="ARBA00023122"/>
    </source>
</evidence>
<evidence type="ECO:0000313" key="15">
    <source>
        <dbReference type="Ensembl" id="ENSFHEP00000030834.1"/>
    </source>
</evidence>
<sequence>LKCVGSVREKTSGLSTPPSTPTQASSQPVFSQEAQQQSGPSPERPEPDSRARSLSTPPDTGQRLSLPCAKPPIPSTSPVPPVSTSQHVSPAAVYGLFEGMLEKLELDDDAAEPESDIYMRFMKSHKCYDIVPTSSKLVVFDTALQVKKAFFALVANGVRAAPLWDTEKQSFVGMLTITDFIIILHRYYKSPLVQIYELEEHKLETWREVYLQATFKPLVNISPDASLFDAVYILIKNKIHRLPVIDPVTGNALYILTHKRILKFLQLFVREMPKPAFMKQTLGELGIGTYHEIAFIHPDTPIIKALNIFVERRVSALPVVDDSGKVVDIYSKFDVINLAAEKTYNNLDITVTQALKHRSQYFEGVVKCHKMETLETIVDRIVKAEVHRLVVVDERSSIEGIVSLSDILQALVLSPAGIDAQHW</sequence>
<evidence type="ECO:0000256" key="1">
    <source>
        <dbReference type="ARBA" id="ARBA00006750"/>
    </source>
</evidence>
<dbReference type="Proteomes" id="UP000265000">
    <property type="component" value="Unplaced"/>
</dbReference>
<reference evidence="15" key="1">
    <citation type="submission" date="2025-08" db="UniProtKB">
        <authorList>
            <consortium name="Ensembl"/>
        </authorList>
    </citation>
    <scope>IDENTIFICATION</scope>
</reference>
<evidence type="ECO:0000256" key="3">
    <source>
        <dbReference type="ARBA" id="ARBA00022553"/>
    </source>
</evidence>
<dbReference type="CDD" id="cd04641">
    <property type="entry name" value="CBS_euAMPK_gamma-like_repeat2"/>
    <property type="match status" value="1"/>
</dbReference>
<evidence type="ECO:0000313" key="16">
    <source>
        <dbReference type="Proteomes" id="UP000265000"/>
    </source>
</evidence>
<feature type="compositionally biased region" description="Polar residues" evidence="13">
    <location>
        <begin position="52"/>
        <end position="63"/>
    </location>
</feature>
<evidence type="ECO:0000256" key="2">
    <source>
        <dbReference type="ARBA" id="ARBA00022516"/>
    </source>
</evidence>
<dbReference type="PANTHER" id="PTHR13780">
    <property type="entry name" value="AMP-ACTIVATED PROTEIN KINASE, GAMMA REGULATORY SUBUNIT"/>
    <property type="match status" value="1"/>
</dbReference>
<keyword evidence="5" id="KW-0547">Nucleotide-binding</keyword>
<proteinExistence type="inferred from homology"/>
<name>A0A3Q2QT72_FUNHE</name>
<feature type="region of interest" description="Disordered" evidence="13">
    <location>
        <begin position="1"/>
        <end position="86"/>
    </location>
</feature>
<dbReference type="GO" id="GO:0005829">
    <property type="term" value="C:cytosol"/>
    <property type="evidence" value="ECO:0007669"/>
    <property type="project" value="UniProtKB-ARBA"/>
</dbReference>
<keyword evidence="8 12" id="KW-0129">CBS domain</keyword>
<dbReference type="PANTHER" id="PTHR13780:SF122">
    <property type="entry name" value="5'-AMP-ACTIVATED PROTEIN KINASE SUBUNIT GAMMA-2"/>
    <property type="match status" value="1"/>
</dbReference>
<dbReference type="AlphaFoldDB" id="A0A3Q2QT72"/>
<evidence type="ECO:0000256" key="10">
    <source>
        <dbReference type="ARBA" id="ARBA00023180"/>
    </source>
</evidence>
<keyword evidence="4" id="KW-0677">Repeat</keyword>
<dbReference type="GO" id="GO:0005524">
    <property type="term" value="F:ATP binding"/>
    <property type="evidence" value="ECO:0007669"/>
    <property type="project" value="UniProtKB-KW"/>
</dbReference>
<dbReference type="GeneTree" id="ENSGT00950000183019"/>
<evidence type="ECO:0000256" key="4">
    <source>
        <dbReference type="ARBA" id="ARBA00022737"/>
    </source>
</evidence>
<keyword evidence="9" id="KW-0275">Fatty acid biosynthesis</keyword>
<protein>
    <submittedName>
        <fullName evidence="15">Protein kinase AMP-activated non-catalytic subunit gamma 2</fullName>
    </submittedName>
</protein>
<feature type="domain" description="CBS" evidence="14">
    <location>
        <begin position="361"/>
        <end position="420"/>
    </location>
</feature>
<dbReference type="FunFam" id="3.10.580.10:FF:000004">
    <property type="entry name" value="Protein kinase AMP-activated non-catalytic subunit gamma 2"/>
    <property type="match status" value="1"/>
</dbReference>
<keyword evidence="3" id="KW-0597">Phosphoprotein</keyword>
<dbReference type="InterPro" id="IPR000644">
    <property type="entry name" value="CBS_dom"/>
</dbReference>
<evidence type="ECO:0000256" key="11">
    <source>
        <dbReference type="ARBA" id="ARBA00025878"/>
    </source>
</evidence>
<evidence type="ECO:0000256" key="6">
    <source>
        <dbReference type="ARBA" id="ARBA00022840"/>
    </source>
</evidence>
<keyword evidence="7" id="KW-0443">Lipid metabolism</keyword>
<evidence type="ECO:0000256" key="7">
    <source>
        <dbReference type="ARBA" id="ARBA00023098"/>
    </source>
</evidence>
<keyword evidence="10" id="KW-0325">Glycoprotein</keyword>
<dbReference type="Ensembl" id="ENSFHET00000022725.1">
    <property type="protein sequence ID" value="ENSFHEP00000030834.1"/>
    <property type="gene ID" value="ENSFHEG00000016444.1"/>
</dbReference>
<dbReference type="Pfam" id="PF00571">
    <property type="entry name" value="CBS"/>
    <property type="match status" value="3"/>
</dbReference>
<evidence type="ECO:0000256" key="13">
    <source>
        <dbReference type="SAM" id="MobiDB-lite"/>
    </source>
</evidence>
<comment type="subunit">
    <text evidence="11">AMPK is a heterotrimer of an alpha catalytic subunit (PRKAA1 or PRKAA2), a beta (PRKAB1 or PRKAB2) and a gamma non-catalytic subunits (PRKAG1, PRKAG2 or PRKAG3). Interacts with FNIP1 and FNIP2.</text>
</comment>
<keyword evidence="6" id="KW-0067">ATP-binding</keyword>
<organism evidence="15 16">
    <name type="scientific">Fundulus heteroclitus</name>
    <name type="common">Killifish</name>
    <name type="synonym">Mummichog</name>
    <dbReference type="NCBI Taxonomy" id="8078"/>
    <lineage>
        <taxon>Eukaryota</taxon>
        <taxon>Metazoa</taxon>
        <taxon>Chordata</taxon>
        <taxon>Craniata</taxon>
        <taxon>Vertebrata</taxon>
        <taxon>Euteleostomi</taxon>
        <taxon>Actinopterygii</taxon>
        <taxon>Neopterygii</taxon>
        <taxon>Teleostei</taxon>
        <taxon>Neoteleostei</taxon>
        <taxon>Acanthomorphata</taxon>
        <taxon>Ovalentaria</taxon>
        <taxon>Atherinomorphae</taxon>
        <taxon>Cyprinodontiformes</taxon>
        <taxon>Fundulidae</taxon>
        <taxon>Fundulus</taxon>
    </lineage>
</organism>
<keyword evidence="9" id="KW-0276">Fatty acid metabolism</keyword>
<dbReference type="GO" id="GO:0019887">
    <property type="term" value="F:protein kinase regulator activity"/>
    <property type="evidence" value="ECO:0007669"/>
    <property type="project" value="TreeGrafter"/>
</dbReference>
<dbReference type="InterPro" id="IPR050511">
    <property type="entry name" value="AMPK_gamma/SDS23_families"/>
</dbReference>
<reference evidence="15" key="2">
    <citation type="submission" date="2025-09" db="UniProtKB">
        <authorList>
            <consortium name="Ensembl"/>
        </authorList>
    </citation>
    <scope>IDENTIFICATION</scope>
</reference>
<evidence type="ECO:0000259" key="14">
    <source>
        <dbReference type="PROSITE" id="PS51371"/>
    </source>
</evidence>
<dbReference type="SUPFAM" id="SSF54631">
    <property type="entry name" value="CBS-domain pair"/>
    <property type="match status" value="2"/>
</dbReference>
<dbReference type="GO" id="GO:0019901">
    <property type="term" value="F:protein kinase binding"/>
    <property type="evidence" value="ECO:0007669"/>
    <property type="project" value="TreeGrafter"/>
</dbReference>
<feature type="compositionally biased region" description="Polar residues" evidence="13">
    <location>
        <begin position="29"/>
        <end position="40"/>
    </location>
</feature>
<dbReference type="GO" id="GO:0005634">
    <property type="term" value="C:nucleus"/>
    <property type="evidence" value="ECO:0007669"/>
    <property type="project" value="TreeGrafter"/>
</dbReference>
<dbReference type="PROSITE" id="PS51371">
    <property type="entry name" value="CBS"/>
    <property type="match status" value="4"/>
</dbReference>
<dbReference type="Gene3D" id="3.10.580.10">
    <property type="entry name" value="CBS-domain"/>
    <property type="match status" value="2"/>
</dbReference>
<keyword evidence="16" id="KW-1185">Reference proteome</keyword>
<feature type="compositionally biased region" description="Low complexity" evidence="13">
    <location>
        <begin position="12"/>
        <end position="28"/>
    </location>
</feature>
<dbReference type="InterPro" id="IPR046342">
    <property type="entry name" value="CBS_dom_sf"/>
</dbReference>
<feature type="domain" description="CBS" evidence="14">
    <location>
        <begin position="287"/>
        <end position="349"/>
    </location>
</feature>
<dbReference type="GO" id="GO:0016208">
    <property type="term" value="F:AMP binding"/>
    <property type="evidence" value="ECO:0007669"/>
    <property type="project" value="TreeGrafter"/>
</dbReference>
<dbReference type="FunFam" id="3.10.580.10:FF:000003">
    <property type="entry name" value="Protein kinase AMP-activated non-catalytic subunit gamma 1"/>
    <property type="match status" value="1"/>
</dbReference>
<dbReference type="SMART" id="SM00116">
    <property type="entry name" value="CBS"/>
    <property type="match status" value="4"/>
</dbReference>